<dbReference type="OrthoDB" id="687049at2759"/>
<dbReference type="InterPro" id="IPR013915">
    <property type="entry name" value="Prp19_cc"/>
</dbReference>
<dbReference type="Gene3D" id="2.130.10.10">
    <property type="entry name" value="YVTN repeat-like/Quinoprotein amine dehydrogenase"/>
    <property type="match status" value="1"/>
</dbReference>
<feature type="repeat" description="WD" evidence="3">
    <location>
        <begin position="124"/>
        <end position="153"/>
    </location>
</feature>
<evidence type="ECO:0000313" key="5">
    <source>
        <dbReference type="EMBL" id="EPY28048.1"/>
    </source>
</evidence>
<comment type="caution">
    <text evidence="5">The sequence shown here is derived from an EMBL/GenBank/DDBJ whole genome shotgun (WGS) entry which is preliminary data.</text>
</comment>
<keyword evidence="6" id="KW-1185">Reference proteome</keyword>
<sequence>MQQELAHALQRHEAACYVIAGLQRECDALRQGAPAPGEAPAGVPDAVTAAMAQQEARCREDRRRRKGQPAPGRSRVTVSHDFAVGSGTAHCVCGTADHVYVAGTAEAFGVVRYDLGRQCVAAVGRGHTNSVHTLAAAGDALASAAADGTVRVWRGAAEQLHCAHTLRFASGVRAMGRRLIGGQYALCATAGDALALADLDSGVTLLTTDPTTDGGTFSAVEVHPYGTLAAVGTSGGRLALHDLRQMAEDTTVHVAGADVRQIDFSVDCFSVAAALRSGAVLVWDLRQLDKPLHTVPARGEDGVPAYAAFDTAAGRHLAIASGRRLELRDMTQFDAVASELTVEKGLFSGLAWAPDGRHMVSCSVDGVVQVYQTE</sequence>
<proteinExistence type="predicted"/>
<gene>
    <name evidence="5" type="ORF">STCU_05327</name>
</gene>
<dbReference type="Pfam" id="PF00400">
    <property type="entry name" value="WD40"/>
    <property type="match status" value="2"/>
</dbReference>
<organism evidence="5 6">
    <name type="scientific">Strigomonas culicis</name>
    <dbReference type="NCBI Taxonomy" id="28005"/>
    <lineage>
        <taxon>Eukaryota</taxon>
        <taxon>Discoba</taxon>
        <taxon>Euglenozoa</taxon>
        <taxon>Kinetoplastea</taxon>
        <taxon>Metakinetoplastina</taxon>
        <taxon>Trypanosomatida</taxon>
        <taxon>Trypanosomatidae</taxon>
        <taxon>Strigomonadinae</taxon>
        <taxon>Strigomonas</taxon>
    </lineage>
</organism>
<dbReference type="PROSITE" id="PS50082">
    <property type="entry name" value="WD_REPEATS_2"/>
    <property type="match status" value="2"/>
</dbReference>
<evidence type="ECO:0000313" key="6">
    <source>
        <dbReference type="Proteomes" id="UP000015354"/>
    </source>
</evidence>
<dbReference type="PANTHER" id="PTHR44019:SF8">
    <property type="entry name" value="POC1 CENTRIOLAR PROTEIN HOMOLOG"/>
    <property type="match status" value="1"/>
</dbReference>
<evidence type="ECO:0000256" key="3">
    <source>
        <dbReference type="PROSITE-ProRule" id="PRU00221"/>
    </source>
</evidence>
<dbReference type="InterPro" id="IPR015943">
    <property type="entry name" value="WD40/YVTN_repeat-like_dom_sf"/>
</dbReference>
<name>S9UGK7_9TRYP</name>
<dbReference type="PROSITE" id="PS50294">
    <property type="entry name" value="WD_REPEATS_REGION"/>
    <property type="match status" value="2"/>
</dbReference>
<dbReference type="UniPathway" id="UPA00143"/>
<reference evidence="5 6" key="1">
    <citation type="journal article" date="2013" name="PLoS ONE">
        <title>Predicting the Proteins of Angomonas deanei, Strigomonas culicis and Their Respective Endosymbionts Reveals New Aspects of the Trypanosomatidae Family.</title>
        <authorList>
            <person name="Motta M.C."/>
            <person name="Martins A.C."/>
            <person name="de Souza S.S."/>
            <person name="Catta-Preta C.M."/>
            <person name="Silva R."/>
            <person name="Klein C.C."/>
            <person name="de Almeida L.G."/>
            <person name="de Lima Cunha O."/>
            <person name="Ciapina L.P."/>
            <person name="Brocchi M."/>
            <person name="Colabardini A.C."/>
            <person name="de Araujo Lima B."/>
            <person name="Machado C.R."/>
            <person name="de Almeida Soares C.M."/>
            <person name="Probst C.M."/>
            <person name="de Menezes C.B."/>
            <person name="Thompson C.E."/>
            <person name="Bartholomeu D.C."/>
            <person name="Gradia D.F."/>
            <person name="Pavoni D.P."/>
            <person name="Grisard E.C."/>
            <person name="Fantinatti-Garboggini F."/>
            <person name="Marchini F.K."/>
            <person name="Rodrigues-Luiz G.F."/>
            <person name="Wagner G."/>
            <person name="Goldman G.H."/>
            <person name="Fietto J.L."/>
            <person name="Elias M.C."/>
            <person name="Goldman M.H."/>
            <person name="Sagot M.F."/>
            <person name="Pereira M."/>
            <person name="Stoco P.H."/>
            <person name="de Mendonca-Neto R.P."/>
            <person name="Teixeira S.M."/>
            <person name="Maciel T.E."/>
            <person name="de Oliveira Mendes T.A."/>
            <person name="Urmenyi T.P."/>
            <person name="de Souza W."/>
            <person name="Schenkman S."/>
            <person name="de Vasconcelos A.T."/>
        </authorList>
    </citation>
    <scope>NUCLEOTIDE SEQUENCE [LARGE SCALE GENOMIC DNA]</scope>
</reference>
<evidence type="ECO:0000256" key="2">
    <source>
        <dbReference type="ARBA" id="ARBA00022737"/>
    </source>
</evidence>
<dbReference type="AlphaFoldDB" id="S9UGK7"/>
<dbReference type="InterPro" id="IPR036322">
    <property type="entry name" value="WD40_repeat_dom_sf"/>
</dbReference>
<keyword evidence="2" id="KW-0677">Repeat</keyword>
<dbReference type="GO" id="GO:0016567">
    <property type="term" value="P:protein ubiquitination"/>
    <property type="evidence" value="ECO:0007669"/>
    <property type="project" value="UniProtKB-UniPathway"/>
</dbReference>
<dbReference type="EMBL" id="ATMH01005327">
    <property type="protein sequence ID" value="EPY28048.1"/>
    <property type="molecule type" value="Genomic_DNA"/>
</dbReference>
<feature type="repeat" description="WD" evidence="3">
    <location>
        <begin position="340"/>
        <end position="374"/>
    </location>
</feature>
<dbReference type="PANTHER" id="PTHR44019">
    <property type="entry name" value="WD REPEAT-CONTAINING PROTEIN 55"/>
    <property type="match status" value="1"/>
</dbReference>
<protein>
    <submittedName>
        <fullName evidence="5">Pre-mRNA-processing factor 19</fullName>
    </submittedName>
</protein>
<dbReference type="Proteomes" id="UP000015354">
    <property type="component" value="Unassembled WGS sequence"/>
</dbReference>
<evidence type="ECO:0000256" key="1">
    <source>
        <dbReference type="ARBA" id="ARBA00022574"/>
    </source>
</evidence>
<dbReference type="SMART" id="SM00320">
    <property type="entry name" value="WD40"/>
    <property type="match status" value="4"/>
</dbReference>
<dbReference type="Pfam" id="PF08606">
    <property type="entry name" value="Prp19"/>
    <property type="match status" value="1"/>
</dbReference>
<keyword evidence="1 3" id="KW-0853">WD repeat</keyword>
<accession>S9UGK7</accession>
<feature type="domain" description="Prp19 coiled-coil region" evidence="4">
    <location>
        <begin position="1"/>
        <end position="31"/>
    </location>
</feature>
<dbReference type="InterPro" id="IPR001680">
    <property type="entry name" value="WD40_rpt"/>
</dbReference>
<evidence type="ECO:0000259" key="4">
    <source>
        <dbReference type="Pfam" id="PF08606"/>
    </source>
</evidence>
<dbReference type="InterPro" id="IPR050505">
    <property type="entry name" value="WDR55/POC1"/>
</dbReference>
<dbReference type="SUPFAM" id="SSF50978">
    <property type="entry name" value="WD40 repeat-like"/>
    <property type="match status" value="1"/>
</dbReference>